<name>A0A318H2H7_9BURK</name>
<dbReference type="NCBIfam" id="TIGR04042">
    <property type="entry name" value="MSMEG_0570_fam"/>
    <property type="match status" value="1"/>
</dbReference>
<accession>A0A318H2H7</accession>
<dbReference type="Proteomes" id="UP000247811">
    <property type="component" value="Unassembled WGS sequence"/>
</dbReference>
<organism evidence="1 2">
    <name type="scientific">Sphaerotilus hippei</name>
    <dbReference type="NCBI Taxonomy" id="744406"/>
    <lineage>
        <taxon>Bacteria</taxon>
        <taxon>Pseudomonadati</taxon>
        <taxon>Pseudomonadota</taxon>
        <taxon>Betaproteobacteria</taxon>
        <taxon>Burkholderiales</taxon>
        <taxon>Sphaerotilaceae</taxon>
        <taxon>Sphaerotilus</taxon>
    </lineage>
</organism>
<proteinExistence type="predicted"/>
<dbReference type="EMBL" id="QJJS01000004">
    <property type="protein sequence ID" value="PXW97443.1"/>
    <property type="molecule type" value="Genomic_DNA"/>
</dbReference>
<dbReference type="InterPro" id="IPR023846">
    <property type="entry name" value="CHP04042_MSMEG0570"/>
</dbReference>
<evidence type="ECO:0000313" key="1">
    <source>
        <dbReference type="EMBL" id="PXW97443.1"/>
    </source>
</evidence>
<gene>
    <name evidence="1" type="ORF">C7444_10444</name>
</gene>
<comment type="caution">
    <text evidence="1">The sequence shown here is derived from an EMBL/GenBank/DDBJ whole genome shotgun (WGS) entry which is preliminary data.</text>
</comment>
<keyword evidence="2" id="KW-1185">Reference proteome</keyword>
<protein>
    <submittedName>
        <fullName evidence="1">Putative repeat protein (TIGR04042 family)</fullName>
    </submittedName>
</protein>
<dbReference type="AlphaFoldDB" id="A0A318H2H7"/>
<dbReference type="OrthoDB" id="195104at2"/>
<reference evidence="1 2" key="1">
    <citation type="submission" date="2018-05" db="EMBL/GenBank/DDBJ databases">
        <title>Genomic Encyclopedia of Type Strains, Phase IV (KMG-IV): sequencing the most valuable type-strain genomes for metagenomic binning, comparative biology and taxonomic classification.</title>
        <authorList>
            <person name="Goeker M."/>
        </authorList>
    </citation>
    <scope>NUCLEOTIDE SEQUENCE [LARGE SCALE GENOMIC DNA]</scope>
    <source>
        <strain evidence="1 2">DSM 566</strain>
    </source>
</reference>
<sequence length="97" mass="10821">MPAMHYTIRWPDATQSVAYSPSLVIQDFFQPDVDYPLSDFMRRIREATAIANQRVAAKFGFVCSRAGDQLDDTERRAAAFALQPDAPVRIVAFGPAD</sequence>
<dbReference type="RefSeq" id="WP_110399846.1">
    <property type="nucleotide sequence ID" value="NZ_QJJS01000004.1"/>
</dbReference>
<evidence type="ECO:0000313" key="2">
    <source>
        <dbReference type="Proteomes" id="UP000247811"/>
    </source>
</evidence>